<comment type="caution">
    <text evidence="2">The sequence shown here is derived from an EMBL/GenBank/DDBJ whole genome shotgun (WGS) entry which is preliminary data.</text>
</comment>
<dbReference type="EMBL" id="LJSX01000038">
    <property type="protein sequence ID" value="KPQ08944.1"/>
    <property type="molecule type" value="Genomic_DNA"/>
</dbReference>
<accession>A0A0P7X7T1</accession>
<dbReference type="AlphaFoldDB" id="A0A0P7X7T1"/>
<evidence type="ECO:0000313" key="3">
    <source>
        <dbReference type="Proteomes" id="UP000050497"/>
    </source>
</evidence>
<gene>
    <name evidence="2" type="ORF">HLUCCO17_07225</name>
    <name evidence="1" type="ORF">HLUCCO17_16775</name>
</gene>
<name>A0A0P7X7T1_9HYPH</name>
<proteinExistence type="predicted"/>
<evidence type="ECO:0000313" key="1">
    <source>
        <dbReference type="EMBL" id="KPQ08944.1"/>
    </source>
</evidence>
<protein>
    <submittedName>
        <fullName evidence="2">Uncharacterized protein</fullName>
    </submittedName>
</protein>
<organism evidence="2 3">
    <name type="scientific">Saliniramus fredricksonii</name>
    <dbReference type="NCBI Taxonomy" id="1653334"/>
    <lineage>
        <taxon>Bacteria</taxon>
        <taxon>Pseudomonadati</taxon>
        <taxon>Pseudomonadota</taxon>
        <taxon>Alphaproteobacteria</taxon>
        <taxon>Hyphomicrobiales</taxon>
        <taxon>Salinarimonadaceae</taxon>
        <taxon>Saliniramus</taxon>
    </lineage>
</organism>
<reference evidence="2 3" key="1">
    <citation type="submission" date="2015-09" db="EMBL/GenBank/DDBJ databases">
        <title>Identification and resolution of microdiversity through metagenomic sequencing of parallel consortia.</title>
        <authorList>
            <person name="Nelson W.C."/>
            <person name="Romine M.F."/>
            <person name="Lindemann S.R."/>
        </authorList>
    </citation>
    <scope>NUCLEOTIDE SEQUENCE [LARGE SCALE GENOMIC DNA]</scope>
    <source>
        <strain evidence="2">HL-109</strain>
    </source>
</reference>
<feature type="non-terminal residue" evidence="2">
    <location>
        <position position="28"/>
    </location>
</feature>
<dbReference type="EMBL" id="LJSX01000009">
    <property type="protein sequence ID" value="KPQ11166.1"/>
    <property type="molecule type" value="Genomic_DNA"/>
</dbReference>
<sequence length="28" mass="3249">MKAAPELPSPWWRGVGGEGRIRIKRERD</sequence>
<evidence type="ECO:0000313" key="2">
    <source>
        <dbReference type="EMBL" id="KPQ11166.1"/>
    </source>
</evidence>
<dbReference type="Proteomes" id="UP000050497">
    <property type="component" value="Unassembled WGS sequence"/>
</dbReference>